<dbReference type="EMBL" id="MU273614">
    <property type="protein sequence ID" value="KAI0030584.1"/>
    <property type="molecule type" value="Genomic_DNA"/>
</dbReference>
<proteinExistence type="predicted"/>
<sequence>MFQNFDRVFGARYDKTAAPDELHMAVYTTQLIVDCLPPAHDASSSAFHNYSANLYKRFERFHKLKDLDDAIASEGFSIQLASDNHPRKPSSLNILSNHLRLRFTLLGRLDDLEEAIRLQLRATELISDESPEKASFFSNLGDCLHARFFRLGHIENLEDAVALHRRAVELMPDDHPEKPFSLSSLGNSLTLRLDCLGHTQDFEDAIAAHRCAIQSTPDSHPGKPVIFNNLSVTFCAGYDRFGRLEDLEGAIEAQRRAVELTPYDHPDMPSRLSNLSAGLDRRFARLGVFQDVDDAIALQSRAVERKQDNDPEKAQLLHALCTSLLTRFERFRHFADLEHAIAAQRQAVELTPDGHYLKPLQLGNLAGLLQTRFDLHGHPEDIKYAILAQHQAVALTPDNLPGKASQLNNLNVILKSHFDQLGSLEDFEDVLARQRQAVELLPTDHPEKPALLSNIAGFLQMRFDRLGNSQDIQEAIAMDRYALELVPDGHSSRSIHLRNLAISLVSQLRQFPTLDHFTLVYECLTDATNSTAAHPYHRLLAAFDNARLCTQFAHLDRSREITLRAHQALLDAIPPFIWLGQSVSHRLEQLSEMKIGPAITSAASAAISAGRLSLALEWLEEGRNIVWGQFARLRDPLDDLNSHDSTLARRLRDVSVALEHAGQRSELEAQSSRAFVTQNNFVPSPFESRMALEDEARDHRRLAAEYETLVVQIRQIEGFGSFLRPKTFAELVPACRDGPVVVISVDQSRSDALILCSPGYVVHVPLPGLVLGSAAIMRTSLAKGIHNRGIRGEVQDDEPERGPIHRTHDSGLLLDLEVLWVSVVQPILRAIKNEVRLPHVTWCATGPLSFLPLHAAGIYRSKRAPACKTSDYVVSSYTTSLSTLLASRKKQVTPFYDTYPNILVVSQPKTPGQQPLPYTIEEASTVRKHFRSAVFHLCDAEGKVNVVFDAMREHEWVHLACHGAQDPGIPTKSAFYLYDGLLELSRLMSVSHPRAELAILSACQTAKGSDEVPEEAMHLSAGMLAAGYKSVVATMWSIADKDGPVLADALYAALKRNLEAGKGLRVAHALHDAVEELRGTVGETNFVRWVPFVHFGA</sequence>
<reference evidence="1" key="2">
    <citation type="journal article" date="2022" name="New Phytol.">
        <title>Evolutionary transition to the ectomycorrhizal habit in the genomes of a hyperdiverse lineage of mushroom-forming fungi.</title>
        <authorList>
            <person name="Looney B."/>
            <person name="Miyauchi S."/>
            <person name="Morin E."/>
            <person name="Drula E."/>
            <person name="Courty P.E."/>
            <person name="Kohler A."/>
            <person name="Kuo A."/>
            <person name="LaButti K."/>
            <person name="Pangilinan J."/>
            <person name="Lipzen A."/>
            <person name="Riley R."/>
            <person name="Andreopoulos W."/>
            <person name="He G."/>
            <person name="Johnson J."/>
            <person name="Nolan M."/>
            <person name="Tritt A."/>
            <person name="Barry K.W."/>
            <person name="Grigoriev I.V."/>
            <person name="Nagy L.G."/>
            <person name="Hibbett D."/>
            <person name="Henrissat B."/>
            <person name="Matheny P.B."/>
            <person name="Labbe J."/>
            <person name="Martin F.M."/>
        </authorList>
    </citation>
    <scope>NUCLEOTIDE SEQUENCE</scope>
    <source>
        <strain evidence="1">EC-137</strain>
    </source>
</reference>
<accession>A0ACB8QFR0</accession>
<protein>
    <submittedName>
        <fullName evidence="1">CHAT domain-containing protein</fullName>
    </submittedName>
</protein>
<comment type="caution">
    <text evidence="1">The sequence shown here is derived from an EMBL/GenBank/DDBJ whole genome shotgun (WGS) entry which is preliminary data.</text>
</comment>
<organism evidence="1 2">
    <name type="scientific">Vararia minispora EC-137</name>
    <dbReference type="NCBI Taxonomy" id="1314806"/>
    <lineage>
        <taxon>Eukaryota</taxon>
        <taxon>Fungi</taxon>
        <taxon>Dikarya</taxon>
        <taxon>Basidiomycota</taxon>
        <taxon>Agaricomycotina</taxon>
        <taxon>Agaricomycetes</taxon>
        <taxon>Russulales</taxon>
        <taxon>Lachnocladiaceae</taxon>
        <taxon>Vararia</taxon>
    </lineage>
</organism>
<evidence type="ECO:0000313" key="2">
    <source>
        <dbReference type="Proteomes" id="UP000814128"/>
    </source>
</evidence>
<name>A0ACB8QFR0_9AGAM</name>
<gene>
    <name evidence="1" type="ORF">K488DRAFT_53918</name>
</gene>
<keyword evidence="2" id="KW-1185">Reference proteome</keyword>
<dbReference type="Proteomes" id="UP000814128">
    <property type="component" value="Unassembled WGS sequence"/>
</dbReference>
<reference evidence="1" key="1">
    <citation type="submission" date="2021-02" db="EMBL/GenBank/DDBJ databases">
        <authorList>
            <consortium name="DOE Joint Genome Institute"/>
            <person name="Ahrendt S."/>
            <person name="Looney B.P."/>
            <person name="Miyauchi S."/>
            <person name="Morin E."/>
            <person name="Drula E."/>
            <person name="Courty P.E."/>
            <person name="Chicoki N."/>
            <person name="Fauchery L."/>
            <person name="Kohler A."/>
            <person name="Kuo A."/>
            <person name="Labutti K."/>
            <person name="Pangilinan J."/>
            <person name="Lipzen A."/>
            <person name="Riley R."/>
            <person name="Andreopoulos W."/>
            <person name="He G."/>
            <person name="Johnson J."/>
            <person name="Barry K.W."/>
            <person name="Grigoriev I.V."/>
            <person name="Nagy L."/>
            <person name="Hibbett D."/>
            <person name="Henrissat B."/>
            <person name="Matheny P.B."/>
            <person name="Labbe J."/>
            <person name="Martin F."/>
        </authorList>
    </citation>
    <scope>NUCLEOTIDE SEQUENCE</scope>
    <source>
        <strain evidence="1">EC-137</strain>
    </source>
</reference>
<evidence type="ECO:0000313" key="1">
    <source>
        <dbReference type="EMBL" id="KAI0030584.1"/>
    </source>
</evidence>